<evidence type="ECO:0000256" key="4">
    <source>
        <dbReference type="ARBA" id="ARBA00011738"/>
    </source>
</evidence>
<comment type="catalytic activity">
    <reaction evidence="8 9">
        <text>L-histidinol phosphate + 2-oxoglutarate = 3-(imidazol-4-yl)-2-oxopropyl phosphate + L-glutamate</text>
        <dbReference type="Rhea" id="RHEA:23744"/>
        <dbReference type="ChEBI" id="CHEBI:16810"/>
        <dbReference type="ChEBI" id="CHEBI:29985"/>
        <dbReference type="ChEBI" id="CHEBI:57766"/>
        <dbReference type="ChEBI" id="CHEBI:57980"/>
        <dbReference type="EC" id="2.6.1.9"/>
    </reaction>
</comment>
<keyword evidence="6 9" id="KW-0808">Transferase</keyword>
<dbReference type="EC" id="2.6.1.9" evidence="9"/>
<comment type="similarity">
    <text evidence="3 9">Belongs to the class-II pyridoxal-phosphate-dependent aminotransferase family. Histidinol-phosphate aminotransferase subfamily.</text>
</comment>
<comment type="subunit">
    <text evidence="4 9">Homodimer.</text>
</comment>
<evidence type="ECO:0000313" key="11">
    <source>
        <dbReference type="EMBL" id="GAA4801532.1"/>
    </source>
</evidence>
<keyword evidence="12" id="KW-1185">Reference proteome</keyword>
<dbReference type="EMBL" id="BAABJE010000015">
    <property type="protein sequence ID" value="GAA4801532.1"/>
    <property type="molecule type" value="Genomic_DNA"/>
</dbReference>
<keyword evidence="5 9" id="KW-0032">Aminotransferase</keyword>
<dbReference type="PANTHER" id="PTHR43643:SF3">
    <property type="entry name" value="HISTIDINOL-PHOSPHATE AMINOTRANSFERASE"/>
    <property type="match status" value="1"/>
</dbReference>
<evidence type="ECO:0000256" key="2">
    <source>
        <dbReference type="ARBA" id="ARBA00005011"/>
    </source>
</evidence>
<dbReference type="CDD" id="cd00609">
    <property type="entry name" value="AAT_like"/>
    <property type="match status" value="1"/>
</dbReference>
<dbReference type="Gene3D" id="3.40.640.10">
    <property type="entry name" value="Type I PLP-dependent aspartate aminotransferase-like (Major domain)"/>
    <property type="match status" value="1"/>
</dbReference>
<dbReference type="Proteomes" id="UP001499959">
    <property type="component" value="Unassembled WGS sequence"/>
</dbReference>
<dbReference type="InterPro" id="IPR015421">
    <property type="entry name" value="PyrdxlP-dep_Trfase_major"/>
</dbReference>
<dbReference type="InterPro" id="IPR015424">
    <property type="entry name" value="PyrdxlP-dep_Trfase"/>
</dbReference>
<dbReference type="HAMAP" id="MF_01023">
    <property type="entry name" value="HisC_aminotrans_2"/>
    <property type="match status" value="1"/>
</dbReference>
<proteinExistence type="inferred from homology"/>
<gene>
    <name evidence="11" type="primary">hisC_2</name>
    <name evidence="9" type="synonym">hisC</name>
    <name evidence="11" type="ORF">GCM10023307_30160</name>
</gene>
<dbReference type="InterPro" id="IPR004839">
    <property type="entry name" value="Aminotransferase_I/II_large"/>
</dbReference>
<evidence type="ECO:0000259" key="10">
    <source>
        <dbReference type="Pfam" id="PF00155"/>
    </source>
</evidence>
<evidence type="ECO:0000256" key="3">
    <source>
        <dbReference type="ARBA" id="ARBA00007970"/>
    </source>
</evidence>
<name>A0ABP9BZE3_9GAMM</name>
<dbReference type="Gene3D" id="3.90.1150.10">
    <property type="entry name" value="Aspartate Aminotransferase, domain 1"/>
    <property type="match status" value="1"/>
</dbReference>
<dbReference type="PANTHER" id="PTHR43643">
    <property type="entry name" value="HISTIDINOL-PHOSPHATE AMINOTRANSFERASE 2"/>
    <property type="match status" value="1"/>
</dbReference>
<protein>
    <recommendedName>
        <fullName evidence="9">Histidinol-phosphate aminotransferase</fullName>
        <ecNumber evidence="9">2.6.1.9</ecNumber>
    </recommendedName>
    <alternativeName>
        <fullName evidence="9">Imidazole acetol-phosphate transaminase</fullName>
    </alternativeName>
</protein>
<feature type="domain" description="Aminotransferase class I/classII large" evidence="10">
    <location>
        <begin position="37"/>
        <end position="367"/>
    </location>
</feature>
<dbReference type="InterPro" id="IPR005861">
    <property type="entry name" value="HisP_aminotrans"/>
</dbReference>
<keyword evidence="7 9" id="KW-0663">Pyridoxal phosphate</keyword>
<organism evidence="11 12">
    <name type="scientific">Lysobacter hankyongensis</name>
    <dbReference type="NCBI Taxonomy" id="1176535"/>
    <lineage>
        <taxon>Bacteria</taxon>
        <taxon>Pseudomonadati</taxon>
        <taxon>Pseudomonadota</taxon>
        <taxon>Gammaproteobacteria</taxon>
        <taxon>Lysobacterales</taxon>
        <taxon>Lysobacteraceae</taxon>
        <taxon>Lysobacter</taxon>
    </lineage>
</organism>
<evidence type="ECO:0000256" key="7">
    <source>
        <dbReference type="ARBA" id="ARBA00022898"/>
    </source>
</evidence>
<evidence type="ECO:0000256" key="1">
    <source>
        <dbReference type="ARBA" id="ARBA00001933"/>
    </source>
</evidence>
<evidence type="ECO:0000256" key="6">
    <source>
        <dbReference type="ARBA" id="ARBA00022679"/>
    </source>
</evidence>
<comment type="pathway">
    <text evidence="2 9">Amino-acid biosynthesis; L-histidine biosynthesis; L-histidine from 5-phospho-alpha-D-ribose 1-diphosphate: step 7/9.</text>
</comment>
<keyword evidence="9" id="KW-0028">Amino-acid biosynthesis</keyword>
<evidence type="ECO:0000313" key="12">
    <source>
        <dbReference type="Proteomes" id="UP001499959"/>
    </source>
</evidence>
<sequence>MDNRYLALAQPGIQGLAAYDPGHDIAELRRRFGEDRIVELGSNENAHGPSPLARQALERAFAGIHRYPDPLGGDLKRAIAASIGIPRERLLLGNGSHELLMLIGQTFAGPGLDVVASQYGFLVYALAAQCAGARYVAVPALPMSSSMPRGHDLDALRAAVGPQTRLVYLANPNNPTGTWFSTGALDRFLFGLPDHVLVVVDEAYIEYSTDPSLVSAVSLLERHANLIVTRTFSKAHGLAGLRVGYACAHPDLLQVLERPRESFNVNIPGLLACAAAIGDDAHIARVREDNRAEREWLADQLRARDLRSGPSQTNFLLVDFETPATPIESRMLAEGVVVRPMRGYGLPHCVRITVGDRGENLRMLDALDRAMEAVSLASTA</sequence>
<dbReference type="NCBIfam" id="TIGR01141">
    <property type="entry name" value="hisC"/>
    <property type="match status" value="1"/>
</dbReference>
<dbReference type="Pfam" id="PF00155">
    <property type="entry name" value="Aminotran_1_2"/>
    <property type="match status" value="1"/>
</dbReference>
<evidence type="ECO:0000256" key="5">
    <source>
        <dbReference type="ARBA" id="ARBA00022576"/>
    </source>
</evidence>
<feature type="modified residue" description="N6-(pyridoxal phosphate)lysine" evidence="9">
    <location>
        <position position="234"/>
    </location>
</feature>
<evidence type="ECO:0000256" key="8">
    <source>
        <dbReference type="ARBA" id="ARBA00047481"/>
    </source>
</evidence>
<dbReference type="InterPro" id="IPR015422">
    <property type="entry name" value="PyrdxlP-dep_Trfase_small"/>
</dbReference>
<accession>A0ABP9BZE3</accession>
<comment type="cofactor">
    <cofactor evidence="1 9">
        <name>pyridoxal 5'-phosphate</name>
        <dbReference type="ChEBI" id="CHEBI:597326"/>
    </cofactor>
</comment>
<evidence type="ECO:0000256" key="9">
    <source>
        <dbReference type="HAMAP-Rule" id="MF_01023"/>
    </source>
</evidence>
<comment type="caution">
    <text evidence="11">The sequence shown here is derived from an EMBL/GenBank/DDBJ whole genome shotgun (WGS) entry which is preliminary data.</text>
</comment>
<dbReference type="SUPFAM" id="SSF53383">
    <property type="entry name" value="PLP-dependent transferases"/>
    <property type="match status" value="1"/>
</dbReference>
<reference evidence="12" key="1">
    <citation type="journal article" date="2019" name="Int. J. Syst. Evol. Microbiol.">
        <title>The Global Catalogue of Microorganisms (GCM) 10K type strain sequencing project: providing services to taxonomists for standard genome sequencing and annotation.</title>
        <authorList>
            <consortium name="The Broad Institute Genomics Platform"/>
            <consortium name="The Broad Institute Genome Sequencing Center for Infectious Disease"/>
            <person name="Wu L."/>
            <person name="Ma J."/>
        </authorList>
    </citation>
    <scope>NUCLEOTIDE SEQUENCE [LARGE SCALE GENOMIC DNA]</scope>
    <source>
        <strain evidence="12">JCM 18204</strain>
    </source>
</reference>
<keyword evidence="9" id="KW-0368">Histidine biosynthesis</keyword>
<dbReference type="InterPro" id="IPR050106">
    <property type="entry name" value="HistidinolP_aminotransfase"/>
</dbReference>